<dbReference type="Gene3D" id="1.10.3470.10">
    <property type="entry name" value="ABC transporter involved in vitamin B12 uptake, BtuC"/>
    <property type="match status" value="1"/>
</dbReference>
<keyword evidence="7 8" id="KW-0472">Membrane</keyword>
<dbReference type="InterPro" id="IPR037294">
    <property type="entry name" value="ABC_BtuC-like"/>
</dbReference>
<evidence type="ECO:0000313" key="9">
    <source>
        <dbReference type="EMBL" id="GGA69589.1"/>
    </source>
</evidence>
<dbReference type="CDD" id="cd06550">
    <property type="entry name" value="TM_ABC_iron-siderophores_like"/>
    <property type="match status" value="1"/>
</dbReference>
<dbReference type="GO" id="GO:0005886">
    <property type="term" value="C:plasma membrane"/>
    <property type="evidence" value="ECO:0007669"/>
    <property type="project" value="UniProtKB-SubCell"/>
</dbReference>
<keyword evidence="10" id="KW-1185">Reference proteome</keyword>
<dbReference type="PANTHER" id="PTHR30472">
    <property type="entry name" value="FERRIC ENTEROBACTIN TRANSPORT SYSTEM PERMEASE PROTEIN"/>
    <property type="match status" value="1"/>
</dbReference>
<comment type="caution">
    <text evidence="9">The sequence shown here is derived from an EMBL/GenBank/DDBJ whole genome shotgun (WGS) entry which is preliminary data.</text>
</comment>
<feature type="transmembrane region" description="Helical" evidence="8">
    <location>
        <begin position="318"/>
        <end position="336"/>
    </location>
</feature>
<dbReference type="Pfam" id="PF01032">
    <property type="entry name" value="FecCD"/>
    <property type="match status" value="1"/>
</dbReference>
<evidence type="ECO:0000256" key="2">
    <source>
        <dbReference type="ARBA" id="ARBA00007935"/>
    </source>
</evidence>
<reference evidence="10" key="1">
    <citation type="journal article" date="2019" name="Int. J. Syst. Evol. Microbiol.">
        <title>The Global Catalogue of Microorganisms (GCM) 10K type strain sequencing project: providing services to taxonomists for standard genome sequencing and annotation.</title>
        <authorList>
            <consortium name="The Broad Institute Genomics Platform"/>
            <consortium name="The Broad Institute Genome Sequencing Center for Infectious Disease"/>
            <person name="Wu L."/>
            <person name="Ma J."/>
        </authorList>
    </citation>
    <scope>NUCLEOTIDE SEQUENCE [LARGE SCALE GENOMIC DNA]</scope>
    <source>
        <strain evidence="10">CGMCC 1.10130</strain>
    </source>
</reference>
<gene>
    <name evidence="9" type="primary">hmuC</name>
    <name evidence="9" type="ORF">GCM10011369_09030</name>
</gene>
<evidence type="ECO:0000256" key="8">
    <source>
        <dbReference type="SAM" id="Phobius"/>
    </source>
</evidence>
<feature type="transmembrane region" description="Helical" evidence="8">
    <location>
        <begin position="203"/>
        <end position="228"/>
    </location>
</feature>
<dbReference type="EMBL" id="BMDX01000003">
    <property type="protein sequence ID" value="GGA69589.1"/>
    <property type="molecule type" value="Genomic_DNA"/>
</dbReference>
<dbReference type="GO" id="GO:0022857">
    <property type="term" value="F:transmembrane transporter activity"/>
    <property type="evidence" value="ECO:0007669"/>
    <property type="project" value="InterPro"/>
</dbReference>
<dbReference type="AlphaFoldDB" id="A0A8J2XN16"/>
<comment type="similarity">
    <text evidence="2">Belongs to the binding-protein-dependent transport system permease family. FecCD subfamily.</text>
</comment>
<dbReference type="InterPro" id="IPR000522">
    <property type="entry name" value="ABC_transptr_permease_BtuC"/>
</dbReference>
<feature type="transmembrane region" description="Helical" evidence="8">
    <location>
        <begin position="99"/>
        <end position="121"/>
    </location>
</feature>
<feature type="transmembrane region" description="Helical" evidence="8">
    <location>
        <begin position="285"/>
        <end position="306"/>
    </location>
</feature>
<keyword evidence="3" id="KW-0813">Transport</keyword>
<feature type="transmembrane region" description="Helical" evidence="8">
    <location>
        <begin position="127"/>
        <end position="146"/>
    </location>
</feature>
<feature type="transmembrane region" description="Helical" evidence="8">
    <location>
        <begin position="70"/>
        <end position="87"/>
    </location>
</feature>
<evidence type="ECO:0000256" key="3">
    <source>
        <dbReference type="ARBA" id="ARBA00022448"/>
    </source>
</evidence>
<sequence>MRWPATYTASSLLLVIAAGMTLSLISGAMALPAKESLLALFDHITGWQQPLSQLAPHEQVVVMELRLPRLLLALFVGFILAQCGAVMQGLFRNPLADPGIIGVSSGAAVGAIVAIVLFPLAWGAWTIPASAFVMGLLTTLLVYGLAQSKQGTSVLILLLAGVAIAAFAGAAIGFLSYFADDQSLRQLTTWQMGSLTGANSANLWLAFATAVILAVAFQSRAAALNALLLGEAEARHLGIAVERLKLELIALTAVGVGVTVACAGIIGFIGLVVPHLVRLTTGPNHLTLLPLSGLLGAALLMIADLLARTLVQPAELPVGLLTALLGAPFFLALLIQQRKQWS</sequence>
<feature type="transmembrane region" description="Helical" evidence="8">
    <location>
        <begin position="153"/>
        <end position="179"/>
    </location>
</feature>
<dbReference type="SUPFAM" id="SSF81345">
    <property type="entry name" value="ABC transporter involved in vitamin B12 uptake, BtuC"/>
    <property type="match status" value="1"/>
</dbReference>
<comment type="subcellular location">
    <subcellularLocation>
        <location evidence="1">Cell membrane</location>
        <topology evidence="1">Multi-pass membrane protein</topology>
    </subcellularLocation>
</comment>
<evidence type="ECO:0000256" key="6">
    <source>
        <dbReference type="ARBA" id="ARBA00022989"/>
    </source>
</evidence>
<dbReference type="FunFam" id="1.10.3470.10:FF:000001">
    <property type="entry name" value="Vitamin B12 ABC transporter permease BtuC"/>
    <property type="match status" value="1"/>
</dbReference>
<evidence type="ECO:0000256" key="1">
    <source>
        <dbReference type="ARBA" id="ARBA00004651"/>
    </source>
</evidence>
<evidence type="ECO:0000256" key="7">
    <source>
        <dbReference type="ARBA" id="ARBA00023136"/>
    </source>
</evidence>
<keyword evidence="5 8" id="KW-0812">Transmembrane</keyword>
<evidence type="ECO:0000313" key="10">
    <source>
        <dbReference type="Proteomes" id="UP000619743"/>
    </source>
</evidence>
<evidence type="ECO:0000256" key="5">
    <source>
        <dbReference type="ARBA" id="ARBA00022692"/>
    </source>
</evidence>
<name>A0A8J2XN16_9GAMM</name>
<feature type="transmembrane region" description="Helical" evidence="8">
    <location>
        <begin position="248"/>
        <end position="273"/>
    </location>
</feature>
<organism evidence="9 10">
    <name type="scientific">Neiella marina</name>
    <dbReference type="NCBI Taxonomy" id="508461"/>
    <lineage>
        <taxon>Bacteria</taxon>
        <taxon>Pseudomonadati</taxon>
        <taxon>Pseudomonadota</taxon>
        <taxon>Gammaproteobacteria</taxon>
        <taxon>Alteromonadales</taxon>
        <taxon>Echinimonadaceae</taxon>
        <taxon>Neiella</taxon>
    </lineage>
</organism>
<keyword evidence="6 8" id="KW-1133">Transmembrane helix</keyword>
<dbReference type="Proteomes" id="UP000619743">
    <property type="component" value="Unassembled WGS sequence"/>
</dbReference>
<proteinExistence type="inferred from homology"/>
<protein>
    <submittedName>
        <fullName evidence="9">Iron ABC transporter permease</fullName>
    </submittedName>
</protein>
<dbReference type="OrthoDB" id="9055647at2"/>
<dbReference type="GO" id="GO:0033214">
    <property type="term" value="P:siderophore-iron import into cell"/>
    <property type="evidence" value="ECO:0007669"/>
    <property type="project" value="TreeGrafter"/>
</dbReference>
<keyword evidence="4" id="KW-1003">Cell membrane</keyword>
<evidence type="ECO:0000256" key="4">
    <source>
        <dbReference type="ARBA" id="ARBA00022475"/>
    </source>
</evidence>
<accession>A0A8J2XN16</accession>
<dbReference type="RefSeq" id="WP_087504816.1">
    <property type="nucleotide sequence ID" value="NZ_BMDX01000003.1"/>
</dbReference>
<dbReference type="PANTHER" id="PTHR30472:SF25">
    <property type="entry name" value="ABC TRANSPORTER PERMEASE PROTEIN MJ0876-RELATED"/>
    <property type="match status" value="1"/>
</dbReference>